<evidence type="ECO:0000256" key="4">
    <source>
        <dbReference type="ARBA" id="ARBA00012851"/>
    </source>
</evidence>
<protein>
    <recommendedName>
        <fullName evidence="5">2,5-diamino-6-ribosylamino-4(3H)-pyrimidinone 5'-phosphate reductase</fullName>
        <ecNumber evidence="4">1.1.1.302</ecNumber>
    </recommendedName>
    <alternativeName>
        <fullName evidence="10">2,5-diamino-6-(5-phospho-D-ribosylamino)pyrimidin-4(3H)-one reductase</fullName>
    </alternativeName>
    <alternativeName>
        <fullName evidence="9">2,5-diamino-6-ribitylamino-4(3H)-pyrimidinone 5'-phosphate synthase</fullName>
    </alternativeName>
</protein>
<keyword evidence="8" id="KW-0560">Oxidoreductase</keyword>
<keyword evidence="7" id="KW-0521">NADP</keyword>
<evidence type="ECO:0000256" key="3">
    <source>
        <dbReference type="ARBA" id="ARBA00009723"/>
    </source>
</evidence>
<evidence type="ECO:0000256" key="5">
    <source>
        <dbReference type="ARBA" id="ARBA00015035"/>
    </source>
</evidence>
<comment type="catalytic activity">
    <reaction evidence="11">
        <text>2,5-diamino-6-(1-D-ribitylamino)pyrimidin-4(3H)-one 5'-phosphate + NAD(+) = 2,5-diamino-6-(1-D-ribosylamino)pyrimidin-4(3H)-one 5'-phosphate + NADH + H(+)</text>
        <dbReference type="Rhea" id="RHEA:27274"/>
        <dbReference type="ChEBI" id="CHEBI:15378"/>
        <dbReference type="ChEBI" id="CHEBI:57540"/>
        <dbReference type="ChEBI" id="CHEBI:57945"/>
        <dbReference type="ChEBI" id="CHEBI:58890"/>
        <dbReference type="ChEBI" id="CHEBI:59545"/>
        <dbReference type="EC" id="1.1.1.302"/>
    </reaction>
</comment>
<evidence type="ECO:0000256" key="13">
    <source>
        <dbReference type="SAM" id="MobiDB-lite"/>
    </source>
</evidence>
<evidence type="ECO:0000256" key="7">
    <source>
        <dbReference type="ARBA" id="ARBA00022857"/>
    </source>
</evidence>
<dbReference type="InterPro" id="IPR024072">
    <property type="entry name" value="DHFR-like_dom_sf"/>
</dbReference>
<dbReference type="Gene3D" id="3.40.430.10">
    <property type="entry name" value="Dihydrofolate Reductase, subunit A"/>
    <property type="match status" value="1"/>
</dbReference>
<organism evidence="15 16">
    <name type="scientific">Sodiomyces alkalinus (strain CBS 110278 / VKM F-3762 / F11)</name>
    <name type="common">Alkaliphilic filamentous fungus</name>
    <dbReference type="NCBI Taxonomy" id="1314773"/>
    <lineage>
        <taxon>Eukaryota</taxon>
        <taxon>Fungi</taxon>
        <taxon>Dikarya</taxon>
        <taxon>Ascomycota</taxon>
        <taxon>Pezizomycotina</taxon>
        <taxon>Sordariomycetes</taxon>
        <taxon>Hypocreomycetidae</taxon>
        <taxon>Glomerellales</taxon>
        <taxon>Plectosphaerellaceae</taxon>
        <taxon>Sodiomyces</taxon>
    </lineage>
</organism>
<dbReference type="InterPro" id="IPR002734">
    <property type="entry name" value="RibDG_C"/>
</dbReference>
<evidence type="ECO:0000256" key="8">
    <source>
        <dbReference type="ARBA" id="ARBA00023002"/>
    </source>
</evidence>
<comment type="function">
    <text evidence="1">Catalyzes an early step in riboflavin biosynthesis, the NADPH-dependent reduction of the ribose side chain of 2,5-diamino-6-ribosylamino-4(3H)-pyrimidinone 5'-phosphate, yielding 2,5-diamino-6-ribitylamino-4(3H)-pyrimidinone 5'-phosphate.</text>
</comment>
<dbReference type="AlphaFoldDB" id="A0A3N2Q1Q5"/>
<comment type="catalytic activity">
    <reaction evidence="12">
        <text>2,5-diamino-6-(1-D-ribitylamino)pyrimidin-4(3H)-one 5'-phosphate + NADP(+) = 2,5-diamino-6-(1-D-ribosylamino)pyrimidin-4(3H)-one 5'-phosphate + NADPH + H(+)</text>
        <dbReference type="Rhea" id="RHEA:27278"/>
        <dbReference type="ChEBI" id="CHEBI:15378"/>
        <dbReference type="ChEBI" id="CHEBI:57783"/>
        <dbReference type="ChEBI" id="CHEBI:58349"/>
        <dbReference type="ChEBI" id="CHEBI:58890"/>
        <dbReference type="ChEBI" id="CHEBI:59545"/>
        <dbReference type="EC" id="1.1.1.302"/>
    </reaction>
</comment>
<dbReference type="InterPro" id="IPR050765">
    <property type="entry name" value="Riboflavin_Biosynth_HTPR"/>
</dbReference>
<feature type="domain" description="Bacterial bifunctional deaminase-reductase C-terminal" evidence="14">
    <location>
        <begin position="34"/>
        <end position="278"/>
    </location>
</feature>
<gene>
    <name evidence="15" type="ORF">SODALDRAFT_321990</name>
</gene>
<dbReference type="GO" id="GO:0009231">
    <property type="term" value="P:riboflavin biosynthetic process"/>
    <property type="evidence" value="ECO:0007669"/>
    <property type="project" value="UniProtKB-KW"/>
</dbReference>
<proteinExistence type="inferred from homology"/>
<dbReference type="STRING" id="1314773.A0A3N2Q1Q5"/>
<evidence type="ECO:0000313" key="15">
    <source>
        <dbReference type="EMBL" id="ROT40689.1"/>
    </source>
</evidence>
<reference evidence="15 16" key="1">
    <citation type="journal article" date="2018" name="Mol. Ecol.">
        <title>The obligate alkalophilic soda-lake fungus Sodiomyces alkalinus has shifted to a protein diet.</title>
        <authorList>
            <person name="Grum-Grzhimaylo A.A."/>
            <person name="Falkoski D.L."/>
            <person name="van den Heuvel J."/>
            <person name="Valero-Jimenez C.A."/>
            <person name="Min B."/>
            <person name="Choi I.G."/>
            <person name="Lipzen A."/>
            <person name="Daum C.G."/>
            <person name="Aanen D.K."/>
            <person name="Tsang A."/>
            <person name="Henrissat B."/>
            <person name="Bilanenko E.N."/>
            <person name="de Vries R.P."/>
            <person name="van Kan J.A.L."/>
            <person name="Grigoriev I.V."/>
            <person name="Debets A.J.M."/>
        </authorList>
    </citation>
    <scope>NUCLEOTIDE SEQUENCE [LARGE SCALE GENOMIC DNA]</scope>
    <source>
        <strain evidence="15 16">F11</strain>
    </source>
</reference>
<evidence type="ECO:0000313" key="16">
    <source>
        <dbReference type="Proteomes" id="UP000272025"/>
    </source>
</evidence>
<comment type="similarity">
    <text evidence="3">Belongs to the HTP reductase family.</text>
</comment>
<dbReference type="SUPFAM" id="SSF53597">
    <property type="entry name" value="Dihydrofolate reductase-like"/>
    <property type="match status" value="1"/>
</dbReference>
<dbReference type="GeneID" id="39578151"/>
<dbReference type="EMBL" id="ML119052">
    <property type="protein sequence ID" value="ROT40689.1"/>
    <property type="molecule type" value="Genomic_DNA"/>
</dbReference>
<comment type="pathway">
    <text evidence="2">Cofactor biosynthesis; riboflavin biosynthesis.</text>
</comment>
<sequence>MEKTLHFKDSDASELEPFLPTETLLQASAAQGRPFVTLTFATSLDSSLSLAPGTRTRLSGPESKAMTHHLRSRHDAICIGVGTAVADDPGLNCRIEGVGLDRQPRPVVIDPRGRWDLTARSKVLEVARAGLGLAPFMVTAHGGDVNPELRTLLEEHGGKVIEVDTSPGGGGDGGDGGGPGDDGSHPGNHIRWGDILAALLREGLRSVMIEGGGRVINSLLAPACHDLVDSVIVTIAPTWLGQGSVNVSPDRVHDERGDPVPPARLSSVSWHPFGEDAVLCGRLGHNPGNP</sequence>
<dbReference type="OrthoDB" id="5432at2759"/>
<keyword evidence="6" id="KW-0686">Riboflavin biosynthesis</keyword>
<evidence type="ECO:0000256" key="12">
    <source>
        <dbReference type="ARBA" id="ARBA00049020"/>
    </source>
</evidence>
<evidence type="ECO:0000256" key="10">
    <source>
        <dbReference type="ARBA" id="ARBA00031630"/>
    </source>
</evidence>
<dbReference type="EC" id="1.1.1.302" evidence="4"/>
<evidence type="ECO:0000256" key="1">
    <source>
        <dbReference type="ARBA" id="ARBA00003555"/>
    </source>
</evidence>
<evidence type="ECO:0000256" key="9">
    <source>
        <dbReference type="ARBA" id="ARBA00030073"/>
    </source>
</evidence>
<dbReference type="PANTHER" id="PTHR38011">
    <property type="entry name" value="DIHYDROFOLATE REDUCTASE FAMILY PROTEIN (AFU_ORTHOLOGUE AFUA_8G06820)"/>
    <property type="match status" value="1"/>
</dbReference>
<dbReference type="PANTHER" id="PTHR38011:SF7">
    <property type="entry name" value="2,5-DIAMINO-6-RIBOSYLAMINO-4(3H)-PYRIMIDINONE 5'-PHOSPHATE REDUCTASE"/>
    <property type="match status" value="1"/>
</dbReference>
<name>A0A3N2Q1Q5_SODAK</name>
<accession>A0A3N2Q1Q5</accession>
<evidence type="ECO:0000256" key="2">
    <source>
        <dbReference type="ARBA" id="ARBA00005104"/>
    </source>
</evidence>
<feature type="compositionally biased region" description="Gly residues" evidence="13">
    <location>
        <begin position="167"/>
        <end position="181"/>
    </location>
</feature>
<dbReference type="GO" id="GO:0008703">
    <property type="term" value="F:5-amino-6-(5-phosphoribosylamino)uracil reductase activity"/>
    <property type="evidence" value="ECO:0007669"/>
    <property type="project" value="InterPro"/>
</dbReference>
<feature type="region of interest" description="Disordered" evidence="13">
    <location>
        <begin position="161"/>
        <end position="188"/>
    </location>
</feature>
<keyword evidence="16" id="KW-1185">Reference proteome</keyword>
<evidence type="ECO:0000259" key="14">
    <source>
        <dbReference type="Pfam" id="PF01872"/>
    </source>
</evidence>
<evidence type="ECO:0000256" key="11">
    <source>
        <dbReference type="ARBA" id="ARBA00047550"/>
    </source>
</evidence>
<evidence type="ECO:0000256" key="6">
    <source>
        <dbReference type="ARBA" id="ARBA00022619"/>
    </source>
</evidence>
<dbReference type="Proteomes" id="UP000272025">
    <property type="component" value="Unassembled WGS sequence"/>
</dbReference>
<dbReference type="Pfam" id="PF01872">
    <property type="entry name" value="RibD_C"/>
    <property type="match status" value="1"/>
</dbReference>
<dbReference type="RefSeq" id="XP_028468495.1">
    <property type="nucleotide sequence ID" value="XM_028609673.1"/>
</dbReference>